<feature type="domain" description="GOLD" evidence="2">
    <location>
        <begin position="327"/>
        <end position="414"/>
    </location>
</feature>
<dbReference type="GO" id="GO:0003682">
    <property type="term" value="F:chromatin binding"/>
    <property type="evidence" value="ECO:0007669"/>
    <property type="project" value="InterPro"/>
</dbReference>
<dbReference type="EMBL" id="VAHF01000009">
    <property type="protein sequence ID" value="TXG55557.1"/>
    <property type="molecule type" value="Genomic_DNA"/>
</dbReference>
<dbReference type="Proteomes" id="UP000323000">
    <property type="component" value="Chromosome 9"/>
</dbReference>
<keyword evidence="4" id="KW-1185">Reference proteome</keyword>
<dbReference type="InterPro" id="IPR009038">
    <property type="entry name" value="GOLD_dom"/>
</dbReference>
<dbReference type="Pfam" id="PF16719">
    <property type="entry name" value="SAWADEE"/>
    <property type="match status" value="1"/>
</dbReference>
<feature type="region of interest" description="Disordered" evidence="1">
    <location>
        <begin position="1"/>
        <end position="22"/>
    </location>
</feature>
<dbReference type="InterPro" id="IPR032001">
    <property type="entry name" value="SAWADEE_dom"/>
</dbReference>
<evidence type="ECO:0000259" key="2">
    <source>
        <dbReference type="PROSITE" id="PS50866"/>
    </source>
</evidence>
<dbReference type="Gene3D" id="2.30.30.140">
    <property type="match status" value="1"/>
</dbReference>
<dbReference type="PANTHER" id="PTHR36384">
    <property type="entry name" value="SAWADEE PROTEIN"/>
    <property type="match status" value="1"/>
</dbReference>
<dbReference type="PROSITE" id="PS50866">
    <property type="entry name" value="GOLD"/>
    <property type="match status" value="1"/>
</dbReference>
<dbReference type="PANTHER" id="PTHR36384:SF1">
    <property type="entry name" value="SAWADEE PROTEIN"/>
    <property type="match status" value="1"/>
</dbReference>
<gene>
    <name evidence="3" type="ORF">EZV62_020813</name>
</gene>
<dbReference type="OrthoDB" id="1866990at2759"/>
<organism evidence="3 4">
    <name type="scientific">Acer yangbiense</name>
    <dbReference type="NCBI Taxonomy" id="1000413"/>
    <lineage>
        <taxon>Eukaryota</taxon>
        <taxon>Viridiplantae</taxon>
        <taxon>Streptophyta</taxon>
        <taxon>Embryophyta</taxon>
        <taxon>Tracheophyta</taxon>
        <taxon>Spermatophyta</taxon>
        <taxon>Magnoliopsida</taxon>
        <taxon>eudicotyledons</taxon>
        <taxon>Gunneridae</taxon>
        <taxon>Pentapetalae</taxon>
        <taxon>rosids</taxon>
        <taxon>malvids</taxon>
        <taxon>Sapindales</taxon>
        <taxon>Sapindaceae</taxon>
        <taxon>Hippocastanoideae</taxon>
        <taxon>Acereae</taxon>
        <taxon>Acer</taxon>
    </lineage>
</organism>
<reference evidence="4" key="1">
    <citation type="journal article" date="2019" name="Gigascience">
        <title>De novo genome assembly of the endangered Acer yangbiense, a plant species with extremely small populations endemic to Yunnan Province, China.</title>
        <authorList>
            <person name="Yang J."/>
            <person name="Wariss H.M."/>
            <person name="Tao L."/>
            <person name="Zhang R."/>
            <person name="Yun Q."/>
            <person name="Hollingsworth P."/>
            <person name="Dao Z."/>
            <person name="Luo G."/>
            <person name="Guo H."/>
            <person name="Ma Y."/>
            <person name="Sun W."/>
        </authorList>
    </citation>
    <scope>NUCLEOTIDE SEQUENCE [LARGE SCALE GENOMIC DNA]</scope>
    <source>
        <strain evidence="4">cv. Malutang</strain>
    </source>
</reference>
<accession>A0A5C7HF15</accession>
<evidence type="ECO:0000313" key="4">
    <source>
        <dbReference type="Proteomes" id="UP000323000"/>
    </source>
</evidence>
<name>A0A5C7HF15_9ROSI</name>
<dbReference type="SMART" id="SM01190">
    <property type="entry name" value="EMP24_GP25L"/>
    <property type="match status" value="1"/>
</dbReference>
<dbReference type="AlphaFoldDB" id="A0A5C7HF15"/>
<comment type="caution">
    <text evidence="3">The sequence shown here is derived from an EMBL/GenBank/DDBJ whole genome shotgun (WGS) entry which is preliminary data.</text>
</comment>
<dbReference type="Pfam" id="PF01105">
    <property type="entry name" value="EMP24_GP25L"/>
    <property type="match status" value="1"/>
</dbReference>
<sequence length="506" mass="57881">MLTSVNSPSSLLQVVSNGDDDDDEELEFRSFVDDAWYSVRVAFDGRAGGKLIVRYCNFPDDNDSVYEAGKFFTFEELDDFASRFRPVSVQLQDSECRDVVAEGLLVCASHAFTDNDVLFYDAVVEQVNHKKHSFADGEEECLCSFLLVWQHGPNANSLTEKKIESICIVQSIQNLNRNLASFIKMAKEKIKTYAHNSSSVSDAAGTNCSDVGVQSLKQASRPWVVAKNFSRHDIFRASSIGTPMFASQRKLQYVNCGKGDELKVVRSGTEEYKTAKELRDLLVEFTGHQERLHKSLAFEERKILKSSPEFFGGITRTEGIRFDIDREECFSYNVHYEGVTLHLSFVFIKADTPWHFKEDGVDLVIKGPSGEQIHDFRDKVSEKYEFVVKKKGVYQFCFTNKSPYHETIDFDIYVGHFIHYDQHAKDEHFSPLLEQISKLEEALHNIQFEQHWLEAQTNRQAIVNDHMSKRAIQKAVIESISLVATSFLQVFLLKYLFDRKHGSSRV</sequence>
<feature type="compositionally biased region" description="Polar residues" evidence="1">
    <location>
        <begin position="1"/>
        <end position="16"/>
    </location>
</feature>
<protein>
    <recommendedName>
        <fullName evidence="2">GOLD domain-containing protein</fullName>
    </recommendedName>
</protein>
<evidence type="ECO:0000256" key="1">
    <source>
        <dbReference type="SAM" id="MobiDB-lite"/>
    </source>
</evidence>
<proteinExistence type="predicted"/>
<evidence type="ECO:0000313" key="3">
    <source>
        <dbReference type="EMBL" id="TXG55557.1"/>
    </source>
</evidence>